<protein>
    <submittedName>
        <fullName evidence="7">Formate/nitrite transporter FocA (FNT family)</fullName>
    </submittedName>
</protein>
<evidence type="ECO:0000256" key="3">
    <source>
        <dbReference type="ARBA" id="ARBA00022989"/>
    </source>
</evidence>
<dbReference type="AlphaFoldDB" id="A0A7W8QBI3"/>
<reference evidence="7 8" key="1">
    <citation type="submission" date="2020-08" db="EMBL/GenBank/DDBJ databases">
        <title>Genomic Encyclopedia of Type Strains, Phase IV (KMG-V): Genome sequencing to study the core and pangenomes of soil and plant-associated prokaryotes.</title>
        <authorList>
            <person name="Whitman W."/>
        </authorList>
    </citation>
    <scope>NUCLEOTIDE SEQUENCE [LARGE SCALE GENOMIC DNA]</scope>
    <source>
        <strain evidence="7 8">JPY158</strain>
    </source>
</reference>
<keyword evidence="4 6" id="KW-0472">Membrane</keyword>
<dbReference type="PANTHER" id="PTHR30520">
    <property type="entry name" value="FORMATE TRANSPORTER-RELATED"/>
    <property type="match status" value="1"/>
</dbReference>
<evidence type="ECO:0000256" key="6">
    <source>
        <dbReference type="SAM" id="Phobius"/>
    </source>
</evidence>
<keyword evidence="3 6" id="KW-1133">Transmembrane helix</keyword>
<dbReference type="Pfam" id="PF01226">
    <property type="entry name" value="Form_Nir_trans"/>
    <property type="match status" value="1"/>
</dbReference>
<sequence length="289" mass="30636">MASQPKTNNEHPAGHASPHLDDEERDQASAHSSPRALVIHEIIREEGETALERKPLALLWSALAAGLSMGFSFLTEAVLQSKTSFDRDGTSLTGAAGYCVGFIIVVLGRQQLFTESTLTVLLPVLTRRSLRVAAIALRLWVIVLAANLAGTWIFAGILTMPTSFAQKLAPVLDQLSQAPYSSTFASTTMKAVLAGWLIALMVWLLPSARSAAVLIVAVLTYVVAVCDLAHVIAGSVEAAYAVLRGHAAMPDYLLRFFAPTLLGNVVGGVALVGLLNHASIAPEMTGRDG</sequence>
<feature type="transmembrane region" description="Helical" evidence="6">
    <location>
        <begin position="56"/>
        <end position="75"/>
    </location>
</feature>
<evidence type="ECO:0000256" key="5">
    <source>
        <dbReference type="SAM" id="MobiDB-lite"/>
    </source>
</evidence>
<comment type="subcellular location">
    <subcellularLocation>
        <location evidence="1">Membrane</location>
        <topology evidence="1">Multi-pass membrane protein</topology>
    </subcellularLocation>
</comment>
<dbReference type="RefSeq" id="WP_018435111.1">
    <property type="nucleotide sequence ID" value="NZ_JACHDD010000008.1"/>
</dbReference>
<name>A0A7W8QBI3_PARAM</name>
<dbReference type="GO" id="GO:0015499">
    <property type="term" value="F:formate transmembrane transporter activity"/>
    <property type="evidence" value="ECO:0007669"/>
    <property type="project" value="TreeGrafter"/>
</dbReference>
<comment type="caution">
    <text evidence="7">The sequence shown here is derived from an EMBL/GenBank/DDBJ whole genome shotgun (WGS) entry which is preliminary data.</text>
</comment>
<evidence type="ECO:0000256" key="4">
    <source>
        <dbReference type="ARBA" id="ARBA00023136"/>
    </source>
</evidence>
<evidence type="ECO:0000256" key="2">
    <source>
        <dbReference type="ARBA" id="ARBA00022692"/>
    </source>
</evidence>
<dbReference type="Gene3D" id="1.20.1080.10">
    <property type="entry name" value="Glycerol uptake facilitator protein"/>
    <property type="match status" value="1"/>
</dbReference>
<dbReference type="PANTHER" id="PTHR30520:SF2">
    <property type="entry name" value="INNER MEMBRANE PROTEIN YFDC"/>
    <property type="match status" value="1"/>
</dbReference>
<dbReference type="InterPro" id="IPR000292">
    <property type="entry name" value="For/NO2_transpt"/>
</dbReference>
<keyword evidence="2 6" id="KW-0812">Transmembrane</keyword>
<feature type="region of interest" description="Disordered" evidence="5">
    <location>
        <begin position="1"/>
        <end position="33"/>
    </location>
</feature>
<feature type="transmembrane region" description="Helical" evidence="6">
    <location>
        <begin position="137"/>
        <end position="160"/>
    </location>
</feature>
<organism evidence="7 8">
    <name type="scientific">Paraburkholderia atlantica</name>
    <dbReference type="NCBI Taxonomy" id="2654982"/>
    <lineage>
        <taxon>Bacteria</taxon>
        <taxon>Pseudomonadati</taxon>
        <taxon>Pseudomonadota</taxon>
        <taxon>Betaproteobacteria</taxon>
        <taxon>Burkholderiales</taxon>
        <taxon>Burkholderiaceae</taxon>
        <taxon>Paraburkholderia</taxon>
    </lineage>
</organism>
<dbReference type="OrthoDB" id="261587at2"/>
<feature type="transmembrane region" description="Helical" evidence="6">
    <location>
        <begin position="212"/>
        <end position="232"/>
    </location>
</feature>
<feature type="transmembrane region" description="Helical" evidence="6">
    <location>
        <begin position="95"/>
        <end position="125"/>
    </location>
</feature>
<dbReference type="GO" id="GO:0005886">
    <property type="term" value="C:plasma membrane"/>
    <property type="evidence" value="ECO:0007669"/>
    <property type="project" value="TreeGrafter"/>
</dbReference>
<accession>A0A7W8QBI3</accession>
<feature type="transmembrane region" description="Helical" evidence="6">
    <location>
        <begin position="252"/>
        <end position="275"/>
    </location>
</feature>
<feature type="transmembrane region" description="Helical" evidence="6">
    <location>
        <begin position="180"/>
        <end position="205"/>
    </location>
</feature>
<evidence type="ECO:0000313" key="8">
    <source>
        <dbReference type="Proteomes" id="UP000592780"/>
    </source>
</evidence>
<dbReference type="Proteomes" id="UP000592780">
    <property type="component" value="Unassembled WGS sequence"/>
</dbReference>
<keyword evidence="8" id="KW-1185">Reference proteome</keyword>
<evidence type="ECO:0000313" key="7">
    <source>
        <dbReference type="EMBL" id="MBB5426929.1"/>
    </source>
</evidence>
<dbReference type="InterPro" id="IPR023271">
    <property type="entry name" value="Aquaporin-like"/>
</dbReference>
<proteinExistence type="predicted"/>
<feature type="compositionally biased region" description="Basic and acidic residues" evidence="5">
    <location>
        <begin position="8"/>
        <end position="28"/>
    </location>
</feature>
<evidence type="ECO:0000256" key="1">
    <source>
        <dbReference type="ARBA" id="ARBA00004141"/>
    </source>
</evidence>
<dbReference type="EMBL" id="JACHDD010000008">
    <property type="protein sequence ID" value="MBB5426929.1"/>
    <property type="molecule type" value="Genomic_DNA"/>
</dbReference>
<gene>
    <name evidence="7" type="ORF">HDG40_005108</name>
</gene>